<evidence type="ECO:0000313" key="3">
    <source>
        <dbReference type="EMBL" id="QJA98787.1"/>
    </source>
</evidence>
<evidence type="ECO:0000313" key="1">
    <source>
        <dbReference type="EMBL" id="QJA62234.1"/>
    </source>
</evidence>
<gene>
    <name evidence="3" type="ORF">MM171A01541_0004</name>
    <name evidence="4" type="ORF">MM171B00878_0017</name>
    <name evidence="2" type="ORF">MM415A01858_0006</name>
    <name evidence="1" type="ORF">MM415B00808_0019</name>
</gene>
<evidence type="ECO:0000313" key="2">
    <source>
        <dbReference type="EMBL" id="QJA75196.1"/>
    </source>
</evidence>
<evidence type="ECO:0000313" key="4">
    <source>
        <dbReference type="EMBL" id="QJB03153.1"/>
    </source>
</evidence>
<protein>
    <submittedName>
        <fullName evidence="4">Uncharacterized protein</fullName>
    </submittedName>
</protein>
<organism evidence="4">
    <name type="scientific">viral metagenome</name>
    <dbReference type="NCBI Taxonomy" id="1070528"/>
    <lineage>
        <taxon>unclassified sequences</taxon>
        <taxon>metagenomes</taxon>
        <taxon>organismal metagenomes</taxon>
    </lineage>
</organism>
<proteinExistence type="predicted"/>
<name>A0A6M3MC49_9ZZZZ</name>
<dbReference type="EMBL" id="MT142147">
    <property type="protein sequence ID" value="QJA75196.1"/>
    <property type="molecule type" value="Genomic_DNA"/>
</dbReference>
<dbReference type="AlphaFoldDB" id="A0A6M3MC49"/>
<dbReference type="EMBL" id="MT143827">
    <property type="protein sequence ID" value="QJB03153.1"/>
    <property type="molecule type" value="Genomic_DNA"/>
</dbReference>
<reference evidence="4" key="1">
    <citation type="submission" date="2020-03" db="EMBL/GenBank/DDBJ databases">
        <title>The deep terrestrial virosphere.</title>
        <authorList>
            <person name="Holmfeldt K."/>
            <person name="Nilsson E."/>
            <person name="Simone D."/>
            <person name="Lopez-Fernandez M."/>
            <person name="Wu X."/>
            <person name="de Brujin I."/>
            <person name="Lundin D."/>
            <person name="Andersson A."/>
            <person name="Bertilsson S."/>
            <person name="Dopson M."/>
        </authorList>
    </citation>
    <scope>NUCLEOTIDE SEQUENCE</scope>
    <source>
        <strain evidence="3">MM171A01541</strain>
        <strain evidence="4">MM171B00878</strain>
        <strain evidence="2">MM415A01858</strain>
        <strain evidence="1">MM415B00808</strain>
    </source>
</reference>
<accession>A0A6M3MC49</accession>
<dbReference type="EMBL" id="MT141465">
    <property type="protein sequence ID" value="QJA62234.1"/>
    <property type="molecule type" value="Genomic_DNA"/>
</dbReference>
<sequence length="82" mass="9310">MKYIDLEKWLGKRVLIPENDVMILVRPNGEGYIVDIVTKYMMSDEKGRNASIIFSVNIGTKEKLDEILNDLGGQNGRIIKKA</sequence>
<dbReference type="EMBL" id="MT143608">
    <property type="protein sequence ID" value="QJA98787.1"/>
    <property type="molecule type" value="Genomic_DNA"/>
</dbReference>